<dbReference type="HAMAP" id="MF_01310">
    <property type="entry name" value="Ribosomal_uS11"/>
    <property type="match status" value="1"/>
</dbReference>
<dbReference type="FunFam" id="3.30.420.80:FF:000011">
    <property type="entry name" value="37S ribosomal protein S18, mitochondrial"/>
    <property type="match status" value="1"/>
</dbReference>
<name>K0KGX5_WICCF</name>
<comment type="caution">
    <text evidence="8">The sequence shown here is derived from an EMBL/GenBank/DDBJ whole genome shotgun (WGS) entry which is preliminary data.</text>
</comment>
<comment type="similarity">
    <text evidence="2">Belongs to the universal ribosomal protein uS11 family.</text>
</comment>
<dbReference type="GO" id="GO:0006412">
    <property type="term" value="P:translation"/>
    <property type="evidence" value="ECO:0007669"/>
    <property type="project" value="InterPro"/>
</dbReference>
<dbReference type="FunCoup" id="K0KGX5">
    <property type="interactions" value="219"/>
</dbReference>
<dbReference type="PANTHER" id="PTHR11759">
    <property type="entry name" value="40S RIBOSOMAL PROTEIN S14/30S RIBOSOMAL PROTEIN S11"/>
    <property type="match status" value="1"/>
</dbReference>
<dbReference type="InParanoid" id="K0KGX5"/>
<evidence type="ECO:0000256" key="4">
    <source>
        <dbReference type="ARBA" id="ARBA00023128"/>
    </source>
</evidence>
<gene>
    <name evidence="8" type="ORF">BN7_4004</name>
</gene>
<dbReference type="HOGENOM" id="CLU_072439_4_0_1"/>
<dbReference type="STRING" id="1206466.K0KGX5"/>
<evidence type="ECO:0000256" key="1">
    <source>
        <dbReference type="ARBA" id="ARBA00004173"/>
    </source>
</evidence>
<protein>
    <recommendedName>
        <fullName evidence="7">Small ribosomal subunit protein uS11m</fullName>
    </recommendedName>
</protein>
<evidence type="ECO:0000256" key="2">
    <source>
        <dbReference type="ARBA" id="ARBA00006194"/>
    </source>
</evidence>
<keyword evidence="4" id="KW-0496">Mitochondrion</keyword>
<reference evidence="8 9" key="1">
    <citation type="journal article" date="2012" name="Eukaryot. Cell">
        <title>Draft genome sequence of Wickerhamomyces ciferrii NRRL Y-1031 F-60-10.</title>
        <authorList>
            <person name="Schneider J."/>
            <person name="Andrea H."/>
            <person name="Blom J."/>
            <person name="Jaenicke S."/>
            <person name="Ruckert C."/>
            <person name="Schorsch C."/>
            <person name="Szczepanowski R."/>
            <person name="Farwick M."/>
            <person name="Goesmann A."/>
            <person name="Puhler A."/>
            <person name="Schaffer S."/>
            <person name="Tauch A."/>
            <person name="Kohler T."/>
            <person name="Brinkrolf K."/>
        </authorList>
    </citation>
    <scope>NUCLEOTIDE SEQUENCE [LARGE SCALE GENOMIC DNA]</scope>
    <source>
        <strain evidence="9">ATCC 14091 / BCRC 22168 / CBS 111 / JCM 3599 / NBRC 0793 / NRRL Y-1031 F-60-10</strain>
    </source>
</reference>
<sequence>MFSRSIAPRLLSLATKPQLPALRTFTSSSITKQETKIPSFADISKTFSENSNKNETTVNIVEPNAKQQKENVSKKIEVVHRYVLYGLFSKNNTHLTLSAVTEDLNYLKRNPNLTYNQQVLYYAKLPQKVKISLTGGSAGFRKSARGEYEAGFQASAKMFNLMAEKGYLDHDLEIVVKEFGKGREAFLDALKGKEGNRIRHKVVRVRDATKLKFGGVRAPRRRRL</sequence>
<dbReference type="Gene3D" id="3.30.420.80">
    <property type="entry name" value="Ribosomal protein S11"/>
    <property type="match status" value="1"/>
</dbReference>
<dbReference type="Proteomes" id="UP000009328">
    <property type="component" value="Unassembled WGS sequence"/>
</dbReference>
<comment type="subcellular location">
    <subcellularLocation>
        <location evidence="1">Mitochondrion</location>
    </subcellularLocation>
</comment>
<organism evidence="8 9">
    <name type="scientific">Wickerhamomyces ciferrii (strain ATCC 14091 / BCRC 22168 / CBS 111 / JCM 3599 / NBRC 0793 / NRRL Y-1031 F-60-10)</name>
    <name type="common">Yeast</name>
    <name type="synonym">Pichia ciferrii</name>
    <dbReference type="NCBI Taxonomy" id="1206466"/>
    <lineage>
        <taxon>Eukaryota</taxon>
        <taxon>Fungi</taxon>
        <taxon>Dikarya</taxon>
        <taxon>Ascomycota</taxon>
        <taxon>Saccharomycotina</taxon>
        <taxon>Saccharomycetes</taxon>
        <taxon>Phaffomycetales</taxon>
        <taxon>Wickerhamomycetaceae</taxon>
        <taxon>Wickerhamomyces</taxon>
    </lineage>
</organism>
<evidence type="ECO:0000256" key="3">
    <source>
        <dbReference type="ARBA" id="ARBA00022980"/>
    </source>
</evidence>
<accession>K0KGX5</accession>
<evidence type="ECO:0000256" key="5">
    <source>
        <dbReference type="ARBA" id="ARBA00023274"/>
    </source>
</evidence>
<evidence type="ECO:0000313" key="8">
    <source>
        <dbReference type="EMBL" id="CCH44440.1"/>
    </source>
</evidence>
<keyword evidence="3 8" id="KW-0689">Ribosomal protein</keyword>
<keyword evidence="5" id="KW-0687">Ribonucleoprotein</keyword>
<dbReference type="eggNOG" id="ENOG502S752">
    <property type="taxonomic scope" value="Eukaryota"/>
</dbReference>
<comment type="function">
    <text evidence="6">Component of the mitochondrial ribosome (mitoribosome), a dedicated translation machinery responsible for the synthesis of mitochondrial genome-encoded proteins, including at least some of the essential transmembrane subunits of the mitochondrial respiratory chain. The mitoribosomes are attached to the mitochondrial inner membrane and translation products are cotranslationally integrated into the membrane.</text>
</comment>
<dbReference type="GO" id="GO:0005739">
    <property type="term" value="C:mitochondrion"/>
    <property type="evidence" value="ECO:0007669"/>
    <property type="project" value="UniProtKB-SubCell"/>
</dbReference>
<proteinExistence type="inferred from homology"/>
<evidence type="ECO:0000256" key="6">
    <source>
        <dbReference type="ARBA" id="ARBA00037226"/>
    </source>
</evidence>
<evidence type="ECO:0000256" key="7">
    <source>
        <dbReference type="ARBA" id="ARBA00070326"/>
    </source>
</evidence>
<dbReference type="EMBL" id="CAIF01000127">
    <property type="protein sequence ID" value="CCH44440.1"/>
    <property type="molecule type" value="Genomic_DNA"/>
</dbReference>
<dbReference type="SUPFAM" id="SSF53137">
    <property type="entry name" value="Translational machinery components"/>
    <property type="match status" value="1"/>
</dbReference>
<evidence type="ECO:0000313" key="9">
    <source>
        <dbReference type="Proteomes" id="UP000009328"/>
    </source>
</evidence>
<dbReference type="GO" id="GO:1990904">
    <property type="term" value="C:ribonucleoprotein complex"/>
    <property type="evidence" value="ECO:0007669"/>
    <property type="project" value="UniProtKB-KW"/>
</dbReference>
<dbReference type="InterPro" id="IPR036967">
    <property type="entry name" value="Ribosomal_uS11_sf"/>
</dbReference>
<keyword evidence="9" id="KW-1185">Reference proteome</keyword>
<dbReference type="InterPro" id="IPR001971">
    <property type="entry name" value="Ribosomal_uS11"/>
</dbReference>
<dbReference type="GO" id="GO:0003735">
    <property type="term" value="F:structural constituent of ribosome"/>
    <property type="evidence" value="ECO:0007669"/>
    <property type="project" value="InterPro"/>
</dbReference>
<dbReference type="AlphaFoldDB" id="K0KGX5"/>
<dbReference type="GO" id="GO:0005840">
    <property type="term" value="C:ribosome"/>
    <property type="evidence" value="ECO:0007669"/>
    <property type="project" value="UniProtKB-KW"/>
</dbReference>